<evidence type="ECO:0000259" key="2">
    <source>
        <dbReference type="Pfam" id="PF01757"/>
    </source>
</evidence>
<organism evidence="3 4">
    <name type="scientific">Ichthyenterobacterium magnum</name>
    <dbReference type="NCBI Taxonomy" id="1230530"/>
    <lineage>
        <taxon>Bacteria</taxon>
        <taxon>Pseudomonadati</taxon>
        <taxon>Bacteroidota</taxon>
        <taxon>Flavobacteriia</taxon>
        <taxon>Flavobacteriales</taxon>
        <taxon>Flavobacteriaceae</taxon>
        <taxon>Ichthyenterobacterium</taxon>
    </lineage>
</organism>
<dbReference type="OrthoDB" id="290051at2"/>
<feature type="transmembrane region" description="Helical" evidence="1">
    <location>
        <begin position="339"/>
        <end position="359"/>
    </location>
</feature>
<dbReference type="GO" id="GO:0016020">
    <property type="term" value="C:membrane"/>
    <property type="evidence" value="ECO:0007669"/>
    <property type="project" value="TreeGrafter"/>
</dbReference>
<keyword evidence="1" id="KW-0472">Membrane</keyword>
<feature type="transmembrane region" description="Helical" evidence="1">
    <location>
        <begin position="266"/>
        <end position="288"/>
    </location>
</feature>
<feature type="transmembrane region" description="Helical" evidence="1">
    <location>
        <begin position="146"/>
        <end position="163"/>
    </location>
</feature>
<name>A0A420DGF3_9FLAO</name>
<dbReference type="EMBL" id="RAQJ01000004">
    <property type="protein sequence ID" value="RKE92172.1"/>
    <property type="molecule type" value="Genomic_DNA"/>
</dbReference>
<comment type="caution">
    <text evidence="3">The sequence shown here is derived from an EMBL/GenBank/DDBJ whole genome shotgun (WGS) entry which is preliminary data.</text>
</comment>
<gene>
    <name evidence="3" type="ORF">BXY80_2088</name>
</gene>
<keyword evidence="1" id="KW-0812">Transmembrane</keyword>
<feature type="transmembrane region" description="Helical" evidence="1">
    <location>
        <begin position="170"/>
        <end position="189"/>
    </location>
</feature>
<feature type="transmembrane region" description="Helical" evidence="1">
    <location>
        <begin position="309"/>
        <end position="327"/>
    </location>
</feature>
<dbReference type="PANTHER" id="PTHR23028:SF53">
    <property type="entry name" value="ACYL_TRANSF_3 DOMAIN-CONTAINING PROTEIN"/>
    <property type="match status" value="1"/>
</dbReference>
<evidence type="ECO:0000313" key="4">
    <source>
        <dbReference type="Proteomes" id="UP000284892"/>
    </source>
</evidence>
<feature type="transmembrane region" description="Helical" evidence="1">
    <location>
        <begin position="209"/>
        <end position="226"/>
    </location>
</feature>
<protein>
    <submittedName>
        <fullName evidence="3">Peptidoglycan/LPS O-acetylase OafA/YrhL</fullName>
    </submittedName>
</protein>
<accession>A0A420DGF3</accession>
<feature type="transmembrane region" description="Helical" evidence="1">
    <location>
        <begin position="238"/>
        <end position="260"/>
    </location>
</feature>
<feature type="domain" description="Acyltransferase 3" evidence="2">
    <location>
        <begin position="10"/>
        <end position="356"/>
    </location>
</feature>
<dbReference type="GO" id="GO:0016747">
    <property type="term" value="F:acyltransferase activity, transferring groups other than amino-acyl groups"/>
    <property type="evidence" value="ECO:0007669"/>
    <property type="project" value="InterPro"/>
</dbReference>
<dbReference type="Proteomes" id="UP000284892">
    <property type="component" value="Unassembled WGS sequence"/>
</dbReference>
<dbReference type="InterPro" id="IPR002656">
    <property type="entry name" value="Acyl_transf_3_dom"/>
</dbReference>
<feature type="transmembrane region" description="Helical" evidence="1">
    <location>
        <begin position="88"/>
        <end position="109"/>
    </location>
</feature>
<feature type="transmembrane region" description="Helical" evidence="1">
    <location>
        <begin position="12"/>
        <end position="33"/>
    </location>
</feature>
<evidence type="ECO:0000313" key="3">
    <source>
        <dbReference type="EMBL" id="RKE92172.1"/>
    </source>
</evidence>
<sequence>MTTKLSRLFGLDLLRAIAISLVVISHCTFLLFPNTTSIVLDVIRLFGAVGVDLFFVLSGYLIGGILLKQIASNKTKFKDLFVFWKRRWLRTLPNYFLVLILNVLLLSALGKGLVSDIWLYVPFLQNFVTQHPDFFTEAWSLSIEEYAYLILPFLMYCSFTVFKKVKPKKLFLIVTLVTIVVLFGLKLYYGLTTDVTSYKTWSLTFRKVVVYRLDSIYYGFLLIYVSKQFPNWVAKCKTYLLLLGIALFGLLHIAIFWFKIMPETHLMFYTLFYLQVLILSLGLMFPYFSSLNYKGIWQPLVYFISTRSYTIYLVNYSLVLLTFQHFFEIEQFSVFQKCFALIGYLITTLLISELIYRWFEQPILKFRDKKYSR</sequence>
<dbReference type="InterPro" id="IPR050879">
    <property type="entry name" value="Acyltransferase_3"/>
</dbReference>
<dbReference type="PANTHER" id="PTHR23028">
    <property type="entry name" value="ACETYLTRANSFERASE"/>
    <property type="match status" value="1"/>
</dbReference>
<keyword evidence="1" id="KW-1133">Transmembrane helix</keyword>
<dbReference type="Pfam" id="PF01757">
    <property type="entry name" value="Acyl_transf_3"/>
    <property type="match status" value="1"/>
</dbReference>
<feature type="transmembrane region" description="Helical" evidence="1">
    <location>
        <begin position="45"/>
        <end position="67"/>
    </location>
</feature>
<reference evidence="3 4" key="1">
    <citation type="submission" date="2018-09" db="EMBL/GenBank/DDBJ databases">
        <title>Genomic Encyclopedia of Archaeal and Bacterial Type Strains, Phase II (KMG-II): from individual species to whole genera.</title>
        <authorList>
            <person name="Goeker M."/>
        </authorList>
    </citation>
    <scope>NUCLEOTIDE SEQUENCE [LARGE SCALE GENOMIC DNA]</scope>
    <source>
        <strain evidence="3 4">DSM 26283</strain>
    </source>
</reference>
<dbReference type="RefSeq" id="WP_120201649.1">
    <property type="nucleotide sequence ID" value="NZ_RAQJ01000004.1"/>
</dbReference>
<proteinExistence type="predicted"/>
<dbReference type="GO" id="GO:0000271">
    <property type="term" value="P:polysaccharide biosynthetic process"/>
    <property type="evidence" value="ECO:0007669"/>
    <property type="project" value="TreeGrafter"/>
</dbReference>
<dbReference type="AlphaFoldDB" id="A0A420DGF3"/>
<evidence type="ECO:0000256" key="1">
    <source>
        <dbReference type="SAM" id="Phobius"/>
    </source>
</evidence>
<keyword evidence="4" id="KW-1185">Reference proteome</keyword>